<evidence type="ECO:0000256" key="1">
    <source>
        <dbReference type="SAM" id="Phobius"/>
    </source>
</evidence>
<organism evidence="2 3">
    <name type="scientific">Aliikangiella coralliicola</name>
    <dbReference type="NCBI Taxonomy" id="2592383"/>
    <lineage>
        <taxon>Bacteria</taxon>
        <taxon>Pseudomonadati</taxon>
        <taxon>Pseudomonadota</taxon>
        <taxon>Gammaproteobacteria</taxon>
        <taxon>Oceanospirillales</taxon>
        <taxon>Pleioneaceae</taxon>
        <taxon>Aliikangiella</taxon>
    </lineage>
</organism>
<dbReference type="Proteomes" id="UP000315439">
    <property type="component" value="Unassembled WGS sequence"/>
</dbReference>
<keyword evidence="3" id="KW-1185">Reference proteome</keyword>
<accession>A0A545UCQ1</accession>
<sequence>MSLINSYSQKELRELLENIGRDVWLDGITKVETLLNEPNNRGKLEISGENVELPTKEFKKLILGVYVLVIVVVIVFTGLLVVVNGYGTVDSVEFESIPARISVGLIIIWLGYLTFQRSSLKEKLNTQRKKRAS</sequence>
<comment type="caution">
    <text evidence="2">The sequence shown here is derived from an EMBL/GenBank/DDBJ whole genome shotgun (WGS) entry which is preliminary data.</text>
</comment>
<keyword evidence="1" id="KW-0812">Transmembrane</keyword>
<feature type="transmembrane region" description="Helical" evidence="1">
    <location>
        <begin position="61"/>
        <end position="85"/>
    </location>
</feature>
<name>A0A545UCQ1_9GAMM</name>
<evidence type="ECO:0000313" key="2">
    <source>
        <dbReference type="EMBL" id="TQV87240.1"/>
    </source>
</evidence>
<proteinExistence type="predicted"/>
<keyword evidence="1" id="KW-1133">Transmembrane helix</keyword>
<dbReference type="RefSeq" id="WP_142893831.1">
    <property type="nucleotide sequence ID" value="NZ_ML660164.1"/>
</dbReference>
<feature type="transmembrane region" description="Helical" evidence="1">
    <location>
        <begin position="97"/>
        <end position="115"/>
    </location>
</feature>
<protein>
    <submittedName>
        <fullName evidence="2">Uncharacterized protein</fullName>
    </submittedName>
</protein>
<keyword evidence="1" id="KW-0472">Membrane</keyword>
<evidence type="ECO:0000313" key="3">
    <source>
        <dbReference type="Proteomes" id="UP000315439"/>
    </source>
</evidence>
<dbReference type="EMBL" id="VIKS01000008">
    <property type="protein sequence ID" value="TQV87240.1"/>
    <property type="molecule type" value="Genomic_DNA"/>
</dbReference>
<reference evidence="2 3" key="1">
    <citation type="submission" date="2019-07" db="EMBL/GenBank/DDBJ databases">
        <title>Draft genome for Aliikangiella sp. M105.</title>
        <authorList>
            <person name="Wang G."/>
        </authorList>
    </citation>
    <scope>NUCLEOTIDE SEQUENCE [LARGE SCALE GENOMIC DNA]</scope>
    <source>
        <strain evidence="2 3">M105</strain>
    </source>
</reference>
<dbReference type="AlphaFoldDB" id="A0A545UCQ1"/>
<gene>
    <name evidence="2" type="ORF">FLL46_12355</name>
</gene>